<dbReference type="OMA" id="CIYDRAD"/>
<dbReference type="EMBL" id="SPRW01000002">
    <property type="protein sequence ID" value="TIC70927.1"/>
    <property type="molecule type" value="Genomic_DNA"/>
</dbReference>
<dbReference type="OrthoDB" id="2125469at2759"/>
<evidence type="ECO:0000256" key="3">
    <source>
        <dbReference type="ARBA" id="ARBA00022622"/>
    </source>
</evidence>
<dbReference type="EMBL" id="SPRH01000006">
    <property type="protein sequence ID" value="TIC03495.1"/>
    <property type="molecule type" value="Genomic_DNA"/>
</dbReference>
<dbReference type="GO" id="GO:0005886">
    <property type="term" value="C:plasma membrane"/>
    <property type="evidence" value="ECO:0007669"/>
    <property type="project" value="UniProtKB-SubCell"/>
</dbReference>
<dbReference type="GO" id="GO:0098552">
    <property type="term" value="C:side of membrane"/>
    <property type="evidence" value="ECO:0007669"/>
    <property type="project" value="UniProtKB-KW"/>
</dbReference>
<dbReference type="GO" id="GO:0016810">
    <property type="term" value="F:hydrolase activity, acting on carbon-nitrogen (but not peptide) bonds"/>
    <property type="evidence" value="ECO:0007669"/>
    <property type="project" value="InterPro"/>
</dbReference>
<dbReference type="Proteomes" id="UP000305647">
    <property type="component" value="Unassembled WGS sequence"/>
</dbReference>
<keyword evidence="3" id="KW-0472">Membrane</keyword>
<dbReference type="Gene3D" id="3.20.20.370">
    <property type="entry name" value="Glycoside hydrolase/deacetylase"/>
    <property type="match status" value="1"/>
</dbReference>
<evidence type="ECO:0000313" key="17">
    <source>
        <dbReference type="Proteomes" id="UP000305362"/>
    </source>
</evidence>
<name>A0A4T0N786_9BASI</name>
<evidence type="ECO:0000313" key="14">
    <source>
        <dbReference type="EMBL" id="TIC68456.1"/>
    </source>
</evidence>
<evidence type="ECO:0000313" key="12">
    <source>
        <dbReference type="EMBL" id="TIC03495.1"/>
    </source>
</evidence>
<evidence type="ECO:0000256" key="5">
    <source>
        <dbReference type="ARBA" id="ARBA00022729"/>
    </source>
</evidence>
<dbReference type="EMBL" id="SPRC01000005">
    <property type="protein sequence ID" value="TIB81794.1"/>
    <property type="molecule type" value="Genomic_DNA"/>
</dbReference>
<comment type="caution">
    <text evidence="11">The sequence shown here is derived from an EMBL/GenBank/DDBJ whole genome shotgun (WGS) entry which is preliminary data.</text>
</comment>
<keyword evidence="6 11" id="KW-0378">Hydrolase</keyword>
<dbReference type="InterPro" id="IPR002509">
    <property type="entry name" value="NODB_dom"/>
</dbReference>
<evidence type="ECO:0000256" key="8">
    <source>
        <dbReference type="ARBA" id="ARBA00023288"/>
    </source>
</evidence>
<dbReference type="PROSITE" id="PS51677">
    <property type="entry name" value="NODB"/>
    <property type="match status" value="1"/>
</dbReference>
<dbReference type="Proteomes" id="UP000305362">
    <property type="component" value="Unassembled WGS sequence"/>
</dbReference>
<evidence type="ECO:0000313" key="19">
    <source>
        <dbReference type="Proteomes" id="UP000307169"/>
    </source>
</evidence>
<reference evidence="17 18" key="1">
    <citation type="submission" date="2019-03" db="EMBL/GenBank/DDBJ databases">
        <title>Sequencing 25 genomes of Wallemia mellicola.</title>
        <authorList>
            <person name="Gostincar C."/>
        </authorList>
    </citation>
    <scope>NUCLEOTIDE SEQUENCE [LARGE SCALE GENOMIC DNA]</scope>
    <source>
        <strain evidence="12 19">EXF-1262</strain>
        <strain evidence="15 20">EXF-1274</strain>
        <strain evidence="16 17">EXF-1277</strain>
        <strain evidence="11 21">EXF-6152</strain>
        <strain evidence="14 22">EXF-757</strain>
        <strain evidence="13 18">EXF-8738</strain>
    </source>
</reference>
<evidence type="ECO:0000256" key="6">
    <source>
        <dbReference type="ARBA" id="ARBA00022801"/>
    </source>
</evidence>
<feature type="signal peptide" evidence="9">
    <location>
        <begin position="1"/>
        <end position="17"/>
    </location>
</feature>
<keyword evidence="3" id="KW-0325">Glycoprotein</keyword>
<dbReference type="EMBL" id="SPRX01000007">
    <property type="protein sequence ID" value="TIC68456.1"/>
    <property type="molecule type" value="Genomic_DNA"/>
</dbReference>
<keyword evidence="3" id="KW-0336">GPI-anchor</keyword>
<dbReference type="AlphaFoldDB" id="A0A4T0N786"/>
<evidence type="ECO:0000256" key="4">
    <source>
        <dbReference type="ARBA" id="ARBA00022723"/>
    </source>
</evidence>
<feature type="domain" description="NodB homology" evidence="10">
    <location>
        <begin position="35"/>
        <end position="221"/>
    </location>
</feature>
<evidence type="ECO:0000256" key="1">
    <source>
        <dbReference type="ARBA" id="ARBA00001941"/>
    </source>
</evidence>
<keyword evidence="5 9" id="KW-0732">Signal</keyword>
<dbReference type="Proteomes" id="UP000309601">
    <property type="component" value="Unassembled WGS sequence"/>
</dbReference>
<gene>
    <name evidence="14" type="ORF">E3Q01_00815</name>
    <name evidence="15" type="ORF">E3Q02_00385</name>
    <name evidence="16" type="ORF">E3Q03_00463</name>
    <name evidence="13" type="ORF">E3Q10_00999</name>
    <name evidence="12" type="ORF">E3Q17_00877</name>
    <name evidence="11" type="ORF">E3Q22_00816</name>
</gene>
<evidence type="ECO:0000313" key="11">
    <source>
        <dbReference type="EMBL" id="TIB81794.1"/>
    </source>
</evidence>
<evidence type="ECO:0000256" key="2">
    <source>
        <dbReference type="ARBA" id="ARBA00004609"/>
    </source>
</evidence>
<accession>A0A4T0N786</accession>
<evidence type="ECO:0000313" key="18">
    <source>
        <dbReference type="Proteomes" id="UP000305647"/>
    </source>
</evidence>
<dbReference type="EMBL" id="SPRV01000003">
    <property type="protein sequence ID" value="TIC71516.1"/>
    <property type="molecule type" value="Genomic_DNA"/>
</dbReference>
<dbReference type="PANTHER" id="PTHR46471">
    <property type="entry name" value="CHITIN DEACETYLASE"/>
    <property type="match status" value="1"/>
</dbReference>
<organism evidence="11 21">
    <name type="scientific">Wallemia mellicola</name>
    <dbReference type="NCBI Taxonomy" id="1708541"/>
    <lineage>
        <taxon>Eukaryota</taxon>
        <taxon>Fungi</taxon>
        <taxon>Dikarya</taxon>
        <taxon>Basidiomycota</taxon>
        <taxon>Wallemiomycotina</taxon>
        <taxon>Wallemiomycetes</taxon>
        <taxon>Wallemiales</taxon>
        <taxon>Wallemiaceae</taxon>
        <taxon>Wallemia</taxon>
    </lineage>
</organism>
<dbReference type="InterPro" id="IPR011330">
    <property type="entry name" value="Glyco_hydro/deAcase_b/a-brl"/>
</dbReference>
<dbReference type="Proteomes" id="UP000307169">
    <property type="component" value="Unassembled WGS sequence"/>
</dbReference>
<dbReference type="Proteomes" id="UP000310685">
    <property type="component" value="Unassembled WGS sequence"/>
</dbReference>
<evidence type="ECO:0000313" key="15">
    <source>
        <dbReference type="EMBL" id="TIC70927.1"/>
    </source>
</evidence>
<evidence type="ECO:0000256" key="9">
    <source>
        <dbReference type="SAM" id="SignalP"/>
    </source>
</evidence>
<sequence length="257" mass="28546">MKFSLAIASAILAFASAAPSKRQTEGVVETCDNPNAMAITYDDGPYNWDYNVNDQFNAVQGKTTYFLNGYNYGCIYSEENVSHLRALYENGHQMASHTWGHVHLTQLTNEEIDEQVQLVEDALWKILGVVPKYLRPPYGEVDDRVVQHLQDRWGITVVNWSDDSEDSLGASDDHILGLYDSFAADGSHTPRIVLNHATYDTASRLPQIYVPQMANAGYSLQTVAECLNDSPYKVVGGYSERDDTWTCEGKPLPGAAA</sequence>
<dbReference type="SUPFAM" id="SSF88713">
    <property type="entry name" value="Glycoside hydrolase/deacetylase"/>
    <property type="match status" value="1"/>
</dbReference>
<evidence type="ECO:0000313" key="13">
    <source>
        <dbReference type="EMBL" id="TIC32977.1"/>
    </source>
</evidence>
<evidence type="ECO:0000313" key="22">
    <source>
        <dbReference type="Proteomes" id="UP000310708"/>
    </source>
</evidence>
<protein>
    <submittedName>
        <fullName evidence="11">Glycoside hydrolase/deacetylase</fullName>
    </submittedName>
</protein>
<keyword evidence="8" id="KW-0449">Lipoprotein</keyword>
<evidence type="ECO:0000259" key="10">
    <source>
        <dbReference type="PROSITE" id="PS51677"/>
    </source>
</evidence>
<comment type="subcellular location">
    <subcellularLocation>
        <location evidence="2">Cell membrane</location>
        <topology evidence="2">Lipid-anchor</topology>
        <topology evidence="2">GPI-anchor</topology>
    </subcellularLocation>
</comment>
<proteinExistence type="predicted"/>
<evidence type="ECO:0000256" key="7">
    <source>
        <dbReference type="ARBA" id="ARBA00023277"/>
    </source>
</evidence>
<dbReference type="Pfam" id="PF01522">
    <property type="entry name" value="Polysacc_deac_1"/>
    <property type="match status" value="1"/>
</dbReference>
<dbReference type="PANTHER" id="PTHR46471:SF2">
    <property type="entry name" value="CHITIN DEACETYLASE-RELATED"/>
    <property type="match status" value="1"/>
</dbReference>
<evidence type="ECO:0000313" key="20">
    <source>
        <dbReference type="Proteomes" id="UP000309601"/>
    </source>
</evidence>
<keyword evidence="7" id="KW-0119">Carbohydrate metabolism</keyword>
<comment type="cofactor">
    <cofactor evidence="1">
        <name>Co(2+)</name>
        <dbReference type="ChEBI" id="CHEBI:48828"/>
    </cofactor>
</comment>
<dbReference type="GO" id="GO:0046872">
    <property type="term" value="F:metal ion binding"/>
    <property type="evidence" value="ECO:0007669"/>
    <property type="project" value="UniProtKB-KW"/>
</dbReference>
<dbReference type="Proteomes" id="UP000310708">
    <property type="component" value="Unassembled WGS sequence"/>
</dbReference>
<dbReference type="EMBL" id="SPRO01000006">
    <property type="protein sequence ID" value="TIC32977.1"/>
    <property type="molecule type" value="Genomic_DNA"/>
</dbReference>
<feature type="chain" id="PRO_5044609211" evidence="9">
    <location>
        <begin position="18"/>
        <end position="257"/>
    </location>
</feature>
<keyword evidence="4" id="KW-0479">Metal-binding</keyword>
<evidence type="ECO:0000313" key="21">
    <source>
        <dbReference type="Proteomes" id="UP000310685"/>
    </source>
</evidence>
<dbReference type="GO" id="GO:0005975">
    <property type="term" value="P:carbohydrate metabolic process"/>
    <property type="evidence" value="ECO:0007669"/>
    <property type="project" value="InterPro"/>
</dbReference>
<evidence type="ECO:0000313" key="16">
    <source>
        <dbReference type="EMBL" id="TIC71516.1"/>
    </source>
</evidence>